<sequence>MTQLLFPNGNDVTHTTKEAVASAILYQAYDRLRGAGPTGRIIYREKPSRVIHTQHLLPRRQPSSVAVTYAEKDDVTSPVHVGTAGLTFQIADRTHAAITVGIRACIYLRMLPSAADLSAAKIVFRLSKNARSIILRHRREALKRAEDENRAVLGEEGRKSPKWLEIKNRVTEEAEGSALLELGIAGAILQSPTRQDVLVSILAEGDEGPTSDDPAVEEEQDAAAEAPASDQPDDGLSDTAIDADEQTVQTTAAGDGDTLKAFEFAVGPGDANAPPDALIEREQISQKWLRVPVDLGEFRIDLSLSAPEIDRDLAAFNAKMMRRIEAVIDAWQADNDPTVGGLLWGFPGGRGTQSRTITPADVVGWDQSLAGLRTNRRVARPTIIPVLEYENLEDPLRPDERTVRIILANESDLLVSVPKHVESNESVVIQGERPDSMGTRRQCGLPRTVHATTAAACAIRAT</sequence>
<reference evidence="2 3" key="1">
    <citation type="journal article" date="2017" name="Syst. Appl. Microbiol.">
        <title>Soybeans inoculated with root zone soils of Canadian native legumes harbour diverse and novel Bradyrhizobium spp. that possess agricultural potential.</title>
        <authorList>
            <person name="Bromfield E.S.P."/>
            <person name="Cloutier S."/>
            <person name="Tambong J.T."/>
            <person name="Tran Thi T.V."/>
        </authorList>
    </citation>
    <scope>NUCLEOTIDE SEQUENCE [LARGE SCALE GENOMIC DNA]</scope>
    <source>
        <strain evidence="2 3">1S5</strain>
    </source>
</reference>
<feature type="region of interest" description="Disordered" evidence="1">
    <location>
        <begin position="204"/>
        <end position="239"/>
    </location>
</feature>
<dbReference type="EMBL" id="CP096255">
    <property type="protein sequence ID" value="UPT87860.1"/>
    <property type="molecule type" value="Genomic_DNA"/>
</dbReference>
<evidence type="ECO:0000256" key="1">
    <source>
        <dbReference type="SAM" id="MobiDB-lite"/>
    </source>
</evidence>
<name>A0A8T5UUJ7_9BRAD</name>
<evidence type="ECO:0000313" key="2">
    <source>
        <dbReference type="EMBL" id="UPT87860.1"/>
    </source>
</evidence>
<dbReference type="RefSeq" id="WP_224580540.1">
    <property type="nucleotide sequence ID" value="NZ_CP096255.1"/>
</dbReference>
<protein>
    <submittedName>
        <fullName evidence="2">Uncharacterized protein</fullName>
    </submittedName>
</protein>
<proteinExistence type="predicted"/>
<dbReference type="AlphaFoldDB" id="A0A8T5UUJ7"/>
<dbReference type="Proteomes" id="UP000551709">
    <property type="component" value="Chromosome"/>
</dbReference>
<organism evidence="2 3">
    <name type="scientific">Bradyrhizobium barranii subsp. apii</name>
    <dbReference type="NCBI Taxonomy" id="2819348"/>
    <lineage>
        <taxon>Bacteria</taxon>
        <taxon>Pseudomonadati</taxon>
        <taxon>Pseudomonadota</taxon>
        <taxon>Alphaproteobacteria</taxon>
        <taxon>Hyphomicrobiales</taxon>
        <taxon>Nitrobacteraceae</taxon>
        <taxon>Bradyrhizobium</taxon>
        <taxon>Bradyrhizobium barranii</taxon>
    </lineage>
</organism>
<gene>
    <name evidence="2" type="ORF">HAP41_0000001475</name>
</gene>
<accession>A0A8T5UUJ7</accession>
<evidence type="ECO:0000313" key="3">
    <source>
        <dbReference type="Proteomes" id="UP000551709"/>
    </source>
</evidence>
<feature type="compositionally biased region" description="Acidic residues" evidence="1">
    <location>
        <begin position="204"/>
        <end position="222"/>
    </location>
</feature>